<feature type="region of interest" description="Disordered" evidence="1">
    <location>
        <begin position="23"/>
        <end position="49"/>
    </location>
</feature>
<dbReference type="AlphaFoldDB" id="A0A8S3S4F4"/>
<dbReference type="SUPFAM" id="SSF53098">
    <property type="entry name" value="Ribonuclease H-like"/>
    <property type="match status" value="1"/>
</dbReference>
<dbReference type="InterPro" id="IPR025398">
    <property type="entry name" value="DUF4371"/>
</dbReference>
<evidence type="ECO:0000259" key="2">
    <source>
        <dbReference type="Pfam" id="PF14291"/>
    </source>
</evidence>
<dbReference type="EMBL" id="CAJPWZ010001473">
    <property type="protein sequence ID" value="CAG2216191.1"/>
    <property type="molecule type" value="Genomic_DNA"/>
</dbReference>
<organism evidence="3 4">
    <name type="scientific">Mytilus edulis</name>
    <name type="common">Blue mussel</name>
    <dbReference type="NCBI Taxonomy" id="6550"/>
    <lineage>
        <taxon>Eukaryota</taxon>
        <taxon>Metazoa</taxon>
        <taxon>Spiralia</taxon>
        <taxon>Lophotrochozoa</taxon>
        <taxon>Mollusca</taxon>
        <taxon>Bivalvia</taxon>
        <taxon>Autobranchia</taxon>
        <taxon>Pteriomorphia</taxon>
        <taxon>Mytilida</taxon>
        <taxon>Mytiloidea</taxon>
        <taxon>Mytilidae</taxon>
        <taxon>Mytilinae</taxon>
        <taxon>Mytilus</taxon>
    </lineage>
</organism>
<keyword evidence="4" id="KW-1185">Reference proteome</keyword>
<comment type="caution">
    <text evidence="3">The sequence shown here is derived from an EMBL/GenBank/DDBJ whole genome shotgun (WGS) entry which is preliminary data.</text>
</comment>
<dbReference type="Pfam" id="PF14291">
    <property type="entry name" value="DUF4371"/>
    <property type="match status" value="1"/>
</dbReference>
<dbReference type="InterPro" id="IPR012337">
    <property type="entry name" value="RNaseH-like_sf"/>
</dbReference>
<feature type="compositionally biased region" description="Polar residues" evidence="1">
    <location>
        <begin position="35"/>
        <end position="49"/>
    </location>
</feature>
<dbReference type="PANTHER" id="PTHR45749">
    <property type="match status" value="1"/>
</dbReference>
<evidence type="ECO:0000313" key="4">
    <source>
        <dbReference type="Proteomes" id="UP000683360"/>
    </source>
</evidence>
<sequence length="365" mass="41003">MASKRNEKGGKSKWKTIDSFFTKPVSTETKDSSDEPISQQSLPEFESDNATASCSSVLAVTSKGKANTPPYPDMSSLHDSNLQMTEAQGDDILSDHLANSSRRAKYTSPDIQNEIINIIGNQIRTSIVENCNNSKFFTLIADETTDTSTREQVSVCLRYLERDTITNKISIKEDFLDFVMATSTTGEHLAELLIETLISADIITMNMRAQGHYGAANMSGKYKGVQARICEMVPGAMYVHCKSHCLNLAIVHSCKDTSFRNVMSTVQEVAFSFDYSSKKLQAFYQELDSDATTKENMDKRTKLRTLCETRWTSRADALYTFKTSFPVVVHALERLRENGDDKAGQYYFKYHVDNADNKCYRGEIV</sequence>
<proteinExistence type="predicted"/>
<reference evidence="3" key="1">
    <citation type="submission" date="2021-03" db="EMBL/GenBank/DDBJ databases">
        <authorList>
            <person name="Bekaert M."/>
        </authorList>
    </citation>
    <scope>NUCLEOTIDE SEQUENCE</scope>
</reference>
<evidence type="ECO:0000256" key="1">
    <source>
        <dbReference type="SAM" id="MobiDB-lite"/>
    </source>
</evidence>
<name>A0A8S3S4F4_MYTED</name>
<accession>A0A8S3S4F4</accession>
<dbReference type="Proteomes" id="UP000683360">
    <property type="component" value="Unassembled WGS sequence"/>
</dbReference>
<dbReference type="PANTHER" id="PTHR45749:SF21">
    <property type="entry name" value="DUF4371 DOMAIN-CONTAINING PROTEIN"/>
    <property type="match status" value="1"/>
</dbReference>
<dbReference type="OrthoDB" id="6134707at2759"/>
<gene>
    <name evidence="3" type="ORF">MEDL_29935</name>
</gene>
<feature type="domain" description="DUF4371" evidence="2">
    <location>
        <begin position="83"/>
        <end position="224"/>
    </location>
</feature>
<protein>
    <recommendedName>
        <fullName evidence="2">DUF4371 domain-containing protein</fullName>
    </recommendedName>
</protein>
<evidence type="ECO:0000313" key="3">
    <source>
        <dbReference type="EMBL" id="CAG2216191.1"/>
    </source>
</evidence>